<dbReference type="SUPFAM" id="SSF48371">
    <property type="entry name" value="ARM repeat"/>
    <property type="match status" value="1"/>
</dbReference>
<dbReference type="InterPro" id="IPR011989">
    <property type="entry name" value="ARM-like"/>
</dbReference>
<evidence type="ECO:0000313" key="1">
    <source>
        <dbReference type="EMBL" id="CAD6199554.1"/>
    </source>
</evidence>
<gene>
    <name evidence="1" type="ORF">CAUJ_LOCUS15456</name>
</gene>
<dbReference type="Proteomes" id="UP000835052">
    <property type="component" value="Unassembled WGS sequence"/>
</dbReference>
<dbReference type="Gene3D" id="1.25.10.10">
    <property type="entry name" value="Leucine-rich Repeat Variant"/>
    <property type="match status" value="1"/>
</dbReference>
<dbReference type="GO" id="GO:0046961">
    <property type="term" value="F:proton-transporting ATPase activity, rotational mechanism"/>
    <property type="evidence" value="ECO:0007669"/>
    <property type="project" value="InterPro"/>
</dbReference>
<dbReference type="PANTHER" id="PTHR10698">
    <property type="entry name" value="V-TYPE PROTON ATPASE SUBUNIT H"/>
    <property type="match status" value="1"/>
</dbReference>
<protein>
    <submittedName>
        <fullName evidence="1">Uncharacterized protein</fullName>
    </submittedName>
</protein>
<comment type="caution">
    <text evidence="1">The sequence shown here is derived from an EMBL/GenBank/DDBJ whole genome shotgun (WGS) entry which is preliminary data.</text>
</comment>
<dbReference type="EMBL" id="CAJGYM010000182">
    <property type="protein sequence ID" value="CAD6199554.1"/>
    <property type="molecule type" value="Genomic_DNA"/>
</dbReference>
<dbReference type="GO" id="GO:0005765">
    <property type="term" value="C:lysosomal membrane"/>
    <property type="evidence" value="ECO:0007669"/>
    <property type="project" value="TreeGrafter"/>
</dbReference>
<reference evidence="1" key="1">
    <citation type="submission" date="2020-10" db="EMBL/GenBank/DDBJ databases">
        <authorList>
            <person name="Kikuchi T."/>
        </authorList>
    </citation>
    <scope>NUCLEOTIDE SEQUENCE</scope>
    <source>
        <strain evidence="1">NKZ352</strain>
    </source>
</reference>
<dbReference type="GO" id="GO:0000221">
    <property type="term" value="C:vacuolar proton-transporting V-type ATPase, V1 domain"/>
    <property type="evidence" value="ECO:0007669"/>
    <property type="project" value="InterPro"/>
</dbReference>
<dbReference type="OrthoDB" id="10263554at2759"/>
<dbReference type="Pfam" id="PF03224">
    <property type="entry name" value="V-ATPase_H_N"/>
    <property type="match status" value="1"/>
</dbReference>
<accession>A0A8S1HVW9</accession>
<organism evidence="1 2">
    <name type="scientific">Caenorhabditis auriculariae</name>
    <dbReference type="NCBI Taxonomy" id="2777116"/>
    <lineage>
        <taxon>Eukaryota</taxon>
        <taxon>Metazoa</taxon>
        <taxon>Ecdysozoa</taxon>
        <taxon>Nematoda</taxon>
        <taxon>Chromadorea</taxon>
        <taxon>Rhabditida</taxon>
        <taxon>Rhabditina</taxon>
        <taxon>Rhabditomorpha</taxon>
        <taxon>Rhabditoidea</taxon>
        <taxon>Rhabditidae</taxon>
        <taxon>Peloderinae</taxon>
        <taxon>Caenorhabditis</taxon>
    </lineage>
</organism>
<dbReference type="InterPro" id="IPR016024">
    <property type="entry name" value="ARM-type_fold"/>
</dbReference>
<name>A0A8S1HVW9_9PELO</name>
<dbReference type="InterPro" id="IPR004908">
    <property type="entry name" value="ATPase_V1-cplx_hsu"/>
</dbReference>
<evidence type="ECO:0000313" key="2">
    <source>
        <dbReference type="Proteomes" id="UP000835052"/>
    </source>
</evidence>
<dbReference type="PANTHER" id="PTHR10698:SF0">
    <property type="entry name" value="V-TYPE PROTON ATPASE SUBUNIT H"/>
    <property type="match status" value="1"/>
</dbReference>
<keyword evidence="2" id="KW-1185">Reference proteome</keyword>
<proteinExistence type="predicted"/>
<sequence length="177" mass="20114">MSIGGQIAHSSSCLDLEVQKILDETPKWDLYLQAQLITSEDYKFLSRFQETKSSEDRDELLSQQGFGVGFVQTCLRLITQLAQVRHARYLVTILHELLKENPTHAKFFPVSNEDTNSTTYALLLTIMQKEDVVISAEMSFIIAVIASTEEHRMAELQLREYLVHLRTQISAIPVGIS</sequence>
<dbReference type="AlphaFoldDB" id="A0A8S1HVW9"/>